<organism evidence="4 5">
    <name type="scientific">Jiulongibacter sediminis</name>
    <dbReference type="NCBI Taxonomy" id="1605367"/>
    <lineage>
        <taxon>Bacteria</taxon>
        <taxon>Pseudomonadati</taxon>
        <taxon>Bacteroidota</taxon>
        <taxon>Cytophagia</taxon>
        <taxon>Cytophagales</taxon>
        <taxon>Leadbetterellaceae</taxon>
        <taxon>Jiulongibacter</taxon>
    </lineage>
</organism>
<evidence type="ECO:0000259" key="3">
    <source>
        <dbReference type="Pfam" id="PF07715"/>
    </source>
</evidence>
<keyword evidence="1" id="KW-0472">Membrane</keyword>
<dbReference type="InterPro" id="IPR012910">
    <property type="entry name" value="Plug_dom"/>
</dbReference>
<evidence type="ECO:0000256" key="1">
    <source>
        <dbReference type="PROSITE-ProRule" id="PRU01360"/>
    </source>
</evidence>
<keyword evidence="1" id="KW-1134">Transmembrane beta strand</keyword>
<keyword evidence="5" id="KW-1185">Reference proteome</keyword>
<sequence length="159" mass="17073">MKKQIILLALLSSFFLLDSCANRAGSIKNNERKTEISDGYSSQDSRNYTGSASVVEDLNQAIPLETYLRGVSGVLINGQGRNAQVRIRGLVNSFVGDSEPLFVINGNAINGGFSTVYEMVPTNDIKSVSVLKDAGSTGIYGSRAANGVIVIQLKKRNDL</sequence>
<name>A0A0P7C0K1_9BACT</name>
<keyword evidence="2" id="KW-0732">Signal</keyword>
<feature type="domain" description="TonB-dependent receptor plug" evidence="3">
    <location>
        <begin position="55"/>
        <end position="148"/>
    </location>
</feature>
<evidence type="ECO:0000313" key="5">
    <source>
        <dbReference type="Proteomes" id="UP000050454"/>
    </source>
</evidence>
<protein>
    <recommendedName>
        <fullName evidence="3">TonB-dependent receptor plug domain-containing protein</fullName>
    </recommendedName>
</protein>
<dbReference type="InterPro" id="IPR037066">
    <property type="entry name" value="Plug_dom_sf"/>
</dbReference>
<dbReference type="GO" id="GO:0009279">
    <property type="term" value="C:cell outer membrane"/>
    <property type="evidence" value="ECO:0007669"/>
    <property type="project" value="UniProtKB-SubCell"/>
</dbReference>
<reference evidence="4 5" key="1">
    <citation type="submission" date="2015-07" db="EMBL/GenBank/DDBJ databases">
        <title>The draft genome sequence of Leadbetterella sp. JN14-9.</title>
        <authorList>
            <person name="Liu Y."/>
            <person name="Du J."/>
            <person name="Shao Z."/>
        </authorList>
    </citation>
    <scope>NUCLEOTIDE SEQUENCE [LARGE SCALE GENOMIC DNA]</scope>
    <source>
        <strain evidence="4 5">JN14-9</strain>
    </source>
</reference>
<proteinExistence type="inferred from homology"/>
<evidence type="ECO:0000256" key="2">
    <source>
        <dbReference type="SAM" id="SignalP"/>
    </source>
</evidence>
<keyword evidence="1" id="KW-0813">Transport</keyword>
<dbReference type="NCBIfam" id="TIGR04057">
    <property type="entry name" value="SusC_RagA_signa"/>
    <property type="match status" value="1"/>
</dbReference>
<comment type="caution">
    <text evidence="4">The sequence shown here is derived from an EMBL/GenBank/DDBJ whole genome shotgun (WGS) entry which is preliminary data.</text>
</comment>
<dbReference type="Pfam" id="PF07715">
    <property type="entry name" value="Plug"/>
    <property type="match status" value="1"/>
</dbReference>
<dbReference type="EMBL" id="LGTQ01000010">
    <property type="protein sequence ID" value="KPM47536.1"/>
    <property type="molecule type" value="Genomic_DNA"/>
</dbReference>
<dbReference type="InterPro" id="IPR023997">
    <property type="entry name" value="TonB-dep_OMP_SusC/RagA_CS"/>
</dbReference>
<gene>
    <name evidence="4" type="ORF">AFM12_13605</name>
</gene>
<keyword evidence="1" id="KW-0812">Transmembrane</keyword>
<dbReference type="STRING" id="1605367.AFM12_13605"/>
<comment type="subcellular location">
    <subcellularLocation>
        <location evidence="1">Cell outer membrane</location>
        <topology evidence="1">Multi-pass membrane protein</topology>
    </subcellularLocation>
</comment>
<accession>A0A0P7C0K1</accession>
<dbReference type="InterPro" id="IPR039426">
    <property type="entry name" value="TonB-dep_rcpt-like"/>
</dbReference>
<evidence type="ECO:0000313" key="4">
    <source>
        <dbReference type="EMBL" id="KPM47536.1"/>
    </source>
</evidence>
<dbReference type="RefSeq" id="WP_055149151.1">
    <property type="nucleotide sequence ID" value="NZ_CAKZPM010000018.1"/>
</dbReference>
<dbReference type="SUPFAM" id="SSF56935">
    <property type="entry name" value="Porins"/>
    <property type="match status" value="1"/>
</dbReference>
<dbReference type="OrthoDB" id="966159at2"/>
<dbReference type="Gene3D" id="2.170.130.10">
    <property type="entry name" value="TonB-dependent receptor, plug domain"/>
    <property type="match status" value="1"/>
</dbReference>
<feature type="signal peptide" evidence="2">
    <location>
        <begin position="1"/>
        <end position="24"/>
    </location>
</feature>
<dbReference type="AlphaFoldDB" id="A0A0P7C0K1"/>
<comment type="similarity">
    <text evidence="1">Belongs to the TonB-dependent receptor family.</text>
</comment>
<feature type="chain" id="PRO_5006136409" description="TonB-dependent receptor plug domain-containing protein" evidence="2">
    <location>
        <begin position="25"/>
        <end position="159"/>
    </location>
</feature>
<dbReference type="Proteomes" id="UP000050454">
    <property type="component" value="Unassembled WGS sequence"/>
</dbReference>
<dbReference type="PROSITE" id="PS52016">
    <property type="entry name" value="TONB_DEPENDENT_REC_3"/>
    <property type="match status" value="1"/>
</dbReference>
<keyword evidence="1" id="KW-0998">Cell outer membrane</keyword>